<dbReference type="InterPro" id="IPR038726">
    <property type="entry name" value="PDDEXK_AddAB-type"/>
</dbReference>
<dbReference type="RefSeq" id="YP_009169281.1">
    <property type="nucleotide sequence ID" value="NC_027997.1"/>
</dbReference>
<evidence type="ECO:0000313" key="3">
    <source>
        <dbReference type="Proteomes" id="UP000002369"/>
    </source>
</evidence>
<dbReference type="Gene3D" id="3.90.320.10">
    <property type="match status" value="1"/>
</dbReference>
<dbReference type="Proteomes" id="UP000002369">
    <property type="component" value="Segment"/>
</dbReference>
<protein>
    <submittedName>
        <fullName evidence="2">Hypothetical phage protein</fullName>
    </submittedName>
</protein>
<gene>
    <name evidence="2" type="ORF">CPT_0147</name>
</gene>
<dbReference type="Pfam" id="PF12705">
    <property type="entry name" value="PDDEXK_1"/>
    <property type="match status" value="1"/>
</dbReference>
<evidence type="ECO:0000259" key="1">
    <source>
        <dbReference type="Pfam" id="PF12705"/>
    </source>
</evidence>
<evidence type="ECO:0000313" key="2">
    <source>
        <dbReference type="EMBL" id="CBJ93956.1"/>
    </source>
</evidence>
<reference evidence="2 3" key="1">
    <citation type="journal article" date="2010" name="BMC Genomics">
        <title>Evidence for a lineage of virulent bacteriophages that target Campylobacter.</title>
        <authorList>
            <person name="Timms A.R."/>
            <person name="Cambray-Young J."/>
            <person name="Scott A.E."/>
            <person name="Petty N.K."/>
            <person name="Connerton P.L."/>
            <person name="Clarke L."/>
            <person name="Seeger K."/>
            <person name="Quail M."/>
            <person name="Cummings N."/>
            <person name="Maskell D.J."/>
            <person name="Thomson N.R."/>
            <person name="Connerton I.F."/>
        </authorList>
    </citation>
    <scope>NUCLEOTIDE SEQUENCE [LARGE SCALE GENOMIC DNA]</scope>
</reference>
<sequence>MTIYSFSKIDTYKKCPKQYYYRYIEKVPETQKNPALKKGSDIHEILEFHNTEKYDIIFNSKDPEIQNIALRFIDSELGKEILSRKSLREFELFLDSNYEPCSKDTAIFVGYIDRINTTENGLELIDYKTGKYKEPSYQDFTQLILYSLYMFKRLKLDEIKIRYVYVEHLLENTLSLSQDSAIYWQDNLNNQIKSIENSIESNTWNSKPNKLCPWCPYAGLCPDFKGKPKCQKTISKN</sequence>
<dbReference type="KEGG" id="vg:26041429"/>
<feature type="domain" description="PD-(D/E)XK endonuclease-like" evidence="1">
    <location>
        <begin position="5"/>
        <end position="222"/>
    </location>
</feature>
<proteinExistence type="predicted"/>
<keyword evidence="3" id="KW-1185">Reference proteome</keyword>
<dbReference type="GeneID" id="26041429"/>
<dbReference type="InterPro" id="IPR011604">
    <property type="entry name" value="PDDEXK-like_dom_sf"/>
</dbReference>
<dbReference type="InterPro" id="IPR011335">
    <property type="entry name" value="Restrct_endonuc-II-like"/>
</dbReference>
<dbReference type="EMBL" id="FN667788">
    <property type="protein sequence ID" value="CBJ93956.1"/>
    <property type="molecule type" value="Genomic_DNA"/>
</dbReference>
<dbReference type="SUPFAM" id="SSF52980">
    <property type="entry name" value="Restriction endonuclease-like"/>
    <property type="match status" value="1"/>
</dbReference>
<organism evidence="2 3">
    <name type="scientific">Campylobacter phage CP220</name>
    <dbReference type="NCBI Taxonomy" id="2994044"/>
    <lineage>
        <taxon>Viruses</taxon>
        <taxon>Duplodnaviria</taxon>
        <taxon>Heunggongvirae</taxon>
        <taxon>Uroviricota</taxon>
        <taxon>Caudoviricetes</taxon>
        <taxon>Connertonviridae</taxon>
        <taxon>Firehammervirus</taxon>
        <taxon>Firehammervirus CP220</taxon>
    </lineage>
</organism>
<accession>D5GVD9</accession>
<name>D5GVD9_9CAUD</name>